<sequence length="159" mass="17219">MEHVVVERQDRGVHRHDPSAYLAVLPDLRESLPPGARAFACDPGHYDFQAPRCVKDLKLAALPPALPAASAGFELRLLCCRGEQEHGLTLRYTGVSEVDVTTDDGGPFDLGDVNSLRLDEILPHPAGCTHELRFTTATIRVTCADIVADWDPDPAPGAD</sequence>
<reference evidence="1 2" key="1">
    <citation type="submission" date="2017-06" db="EMBL/GenBank/DDBJ databases">
        <authorList>
            <person name="Kim H.J."/>
            <person name="Triplett B.A."/>
        </authorList>
    </citation>
    <scope>NUCLEOTIDE SEQUENCE [LARGE SCALE GENOMIC DNA]</scope>
    <source>
        <strain evidence="1 2">CGMCC 4.1858</strain>
    </source>
</reference>
<dbReference type="Proteomes" id="UP000198280">
    <property type="component" value="Unassembled WGS sequence"/>
</dbReference>
<evidence type="ECO:0000313" key="1">
    <source>
        <dbReference type="EMBL" id="SNS66618.1"/>
    </source>
</evidence>
<proteinExistence type="predicted"/>
<dbReference type="EMBL" id="FZOF01000007">
    <property type="protein sequence ID" value="SNS66618.1"/>
    <property type="molecule type" value="Genomic_DNA"/>
</dbReference>
<protein>
    <submittedName>
        <fullName evidence="1">Uncharacterized protein</fullName>
    </submittedName>
</protein>
<accession>A0A239GCV0</accession>
<organism evidence="1 2">
    <name type="scientific">Actinacidiphila glaucinigra</name>
    <dbReference type="NCBI Taxonomy" id="235986"/>
    <lineage>
        <taxon>Bacteria</taxon>
        <taxon>Bacillati</taxon>
        <taxon>Actinomycetota</taxon>
        <taxon>Actinomycetes</taxon>
        <taxon>Kitasatosporales</taxon>
        <taxon>Streptomycetaceae</taxon>
        <taxon>Actinacidiphila</taxon>
    </lineage>
</organism>
<dbReference type="AlphaFoldDB" id="A0A239GCV0"/>
<evidence type="ECO:0000313" key="2">
    <source>
        <dbReference type="Proteomes" id="UP000198280"/>
    </source>
</evidence>
<name>A0A239GCV0_9ACTN</name>
<gene>
    <name evidence="1" type="ORF">SAMN05216252_107328</name>
</gene>
<keyword evidence="2" id="KW-1185">Reference proteome</keyword>
<dbReference type="RefSeq" id="WP_089224748.1">
    <property type="nucleotide sequence ID" value="NZ_FZOF01000007.1"/>
</dbReference>
<dbReference type="OrthoDB" id="3871343at2"/>